<comment type="similarity">
    <text evidence="3 9">Belongs to the CobD/CbiB family.</text>
</comment>
<dbReference type="STRING" id="626523.GCWU000342_01273"/>
<feature type="transmembrane region" description="Helical" evidence="9">
    <location>
        <begin position="78"/>
        <end position="99"/>
    </location>
</feature>
<comment type="pathway">
    <text evidence="2 9">Cofactor biosynthesis; adenosylcobalamin biosynthesis.</text>
</comment>
<feature type="transmembrane region" description="Helical" evidence="9">
    <location>
        <begin position="182"/>
        <end position="203"/>
    </location>
</feature>
<feature type="transmembrane region" description="Helical" evidence="9">
    <location>
        <begin position="324"/>
        <end position="346"/>
    </location>
</feature>
<evidence type="ECO:0000256" key="5">
    <source>
        <dbReference type="ARBA" id="ARBA00022573"/>
    </source>
</evidence>
<dbReference type="Proteomes" id="UP000003494">
    <property type="component" value="Unassembled WGS sequence"/>
</dbReference>
<accession>C4GBH2</accession>
<evidence type="ECO:0000256" key="4">
    <source>
        <dbReference type="ARBA" id="ARBA00022475"/>
    </source>
</evidence>
<dbReference type="AlphaFoldDB" id="C4GBH2"/>
<reference evidence="10" key="1">
    <citation type="submission" date="2009-04" db="EMBL/GenBank/DDBJ databases">
        <authorList>
            <person name="Weinstock G."/>
            <person name="Sodergren E."/>
            <person name="Clifton S."/>
            <person name="Fulton L."/>
            <person name="Fulton B."/>
            <person name="Courtney L."/>
            <person name="Fronick C."/>
            <person name="Harrison M."/>
            <person name="Strong C."/>
            <person name="Farmer C."/>
            <person name="Delahaunty K."/>
            <person name="Markovic C."/>
            <person name="Hall O."/>
            <person name="Minx P."/>
            <person name="Tomlinson C."/>
            <person name="Mitreva M."/>
            <person name="Nelson J."/>
            <person name="Hou S."/>
            <person name="Wollam A."/>
            <person name="Pepin K.H."/>
            <person name="Johnson M."/>
            <person name="Bhonagiri V."/>
            <person name="Nash W.E."/>
            <person name="Warren W."/>
            <person name="Chinwalla A."/>
            <person name="Mardis E.R."/>
            <person name="Wilson R.K."/>
        </authorList>
    </citation>
    <scope>NUCLEOTIDE SEQUENCE [LARGE SCALE GENOMIC DNA]</scope>
    <source>
        <strain evidence="10">DSM 14600</strain>
    </source>
</reference>
<dbReference type="PANTHER" id="PTHR34308">
    <property type="entry name" value="COBALAMIN BIOSYNTHESIS PROTEIN CBIB"/>
    <property type="match status" value="1"/>
</dbReference>
<dbReference type="HAMAP" id="MF_00024">
    <property type="entry name" value="CobD_CbiB"/>
    <property type="match status" value="1"/>
</dbReference>
<evidence type="ECO:0000256" key="3">
    <source>
        <dbReference type="ARBA" id="ARBA00006263"/>
    </source>
</evidence>
<dbReference type="Pfam" id="PF03186">
    <property type="entry name" value="CobD_Cbib"/>
    <property type="match status" value="1"/>
</dbReference>
<protein>
    <recommendedName>
        <fullName evidence="9">Cobalamin biosynthesis protein CobD</fullName>
    </recommendedName>
</protein>
<name>C4GBH2_9FIRM</name>
<dbReference type="GO" id="GO:0048472">
    <property type="term" value="F:threonine-phosphate decarboxylase activity"/>
    <property type="evidence" value="ECO:0007669"/>
    <property type="project" value="InterPro"/>
</dbReference>
<comment type="caution">
    <text evidence="9">Lacks conserved residue(s) required for the propagation of feature annotation.</text>
</comment>
<dbReference type="NCBIfam" id="TIGR00380">
    <property type="entry name" value="cobal_cbiB"/>
    <property type="match status" value="1"/>
</dbReference>
<evidence type="ECO:0000313" key="10">
    <source>
        <dbReference type="EMBL" id="EEP28465.1"/>
    </source>
</evidence>
<dbReference type="eggNOG" id="COG1270">
    <property type="taxonomic scope" value="Bacteria"/>
</dbReference>
<keyword evidence="6 9" id="KW-0812">Transmembrane</keyword>
<comment type="caution">
    <text evidence="10">The sequence shown here is derived from an EMBL/GenBank/DDBJ whole genome shotgun (WGS) entry which is preliminary data.</text>
</comment>
<evidence type="ECO:0000256" key="2">
    <source>
        <dbReference type="ARBA" id="ARBA00004953"/>
    </source>
</evidence>
<sequence length="347" mass="38237">MRTLCLHAIIAWILVLPMDLLLGDPHWLWHPVRGMGKLVQILEGRLYPREEERSSESSGKTQAEQRDWLIRQGRSARLRGGILVLLVVLVTAALTGGLLELAFHLHWAFGVALWSIMGWQAIAARSLATESMKVYDALKKHDILAARRAVSMIVGRDTDSLDEAGICRATVETVAENSSDGVIAPLCCLWLGGPVLAFVYKAINTMDSMIGYRNDRYRDFGTAAARLDDLVNFPFSRLSALSMIAAVFIWRGRGDGSRALGIFRRDRFCHKSPNSAQTESVMAGALGLQLGGDASYFGKPVHKSTIGDPLREIEAEDIPRACHLMYLTTGIVWGLGLMVLLLLVVLL</sequence>
<keyword evidence="7 9" id="KW-1133">Transmembrane helix</keyword>
<dbReference type="EMBL" id="ACIP02000002">
    <property type="protein sequence ID" value="EEP28465.1"/>
    <property type="molecule type" value="Genomic_DNA"/>
</dbReference>
<dbReference type="RefSeq" id="WP_006906283.1">
    <property type="nucleotide sequence ID" value="NZ_GG665866.1"/>
</dbReference>
<dbReference type="GO" id="GO:0009236">
    <property type="term" value="P:cobalamin biosynthetic process"/>
    <property type="evidence" value="ECO:0007669"/>
    <property type="project" value="UniProtKB-UniRule"/>
</dbReference>
<keyword evidence="4 9" id="KW-1003">Cell membrane</keyword>
<evidence type="ECO:0000256" key="1">
    <source>
        <dbReference type="ARBA" id="ARBA00004651"/>
    </source>
</evidence>
<dbReference type="InterPro" id="IPR004485">
    <property type="entry name" value="Cobalamin_biosynth_CobD/CbiB"/>
</dbReference>
<evidence type="ECO:0000256" key="8">
    <source>
        <dbReference type="ARBA" id="ARBA00023136"/>
    </source>
</evidence>
<evidence type="ECO:0000313" key="11">
    <source>
        <dbReference type="Proteomes" id="UP000003494"/>
    </source>
</evidence>
<dbReference type="GO" id="GO:0016874">
    <property type="term" value="F:ligase activity"/>
    <property type="evidence" value="ECO:0007669"/>
    <property type="project" value="UniProtKB-KW"/>
</dbReference>
<dbReference type="PANTHER" id="PTHR34308:SF1">
    <property type="entry name" value="COBALAMIN BIOSYNTHESIS PROTEIN CBIB"/>
    <property type="match status" value="1"/>
</dbReference>
<gene>
    <name evidence="9 10" type="primary">cobD</name>
    <name evidence="10" type="ORF">GCWU000342_01273</name>
</gene>
<dbReference type="GO" id="GO:0015420">
    <property type="term" value="F:ABC-type vitamin B12 transporter activity"/>
    <property type="evidence" value="ECO:0007669"/>
    <property type="project" value="UniProtKB-UniRule"/>
</dbReference>
<dbReference type="UniPathway" id="UPA00148"/>
<organism evidence="10 11">
    <name type="scientific">Shuttleworthella satelles DSM 14600</name>
    <dbReference type="NCBI Taxonomy" id="626523"/>
    <lineage>
        <taxon>Bacteria</taxon>
        <taxon>Bacillati</taxon>
        <taxon>Bacillota</taxon>
        <taxon>Clostridia</taxon>
        <taxon>Lachnospirales</taxon>
        <taxon>Lachnospiraceae</taxon>
        <taxon>Shuttleworthella</taxon>
    </lineage>
</organism>
<evidence type="ECO:0000256" key="7">
    <source>
        <dbReference type="ARBA" id="ARBA00022989"/>
    </source>
</evidence>
<evidence type="ECO:0000256" key="6">
    <source>
        <dbReference type="ARBA" id="ARBA00022692"/>
    </source>
</evidence>
<comment type="subcellular location">
    <subcellularLocation>
        <location evidence="1 9">Cell membrane</location>
        <topology evidence="1 9">Multi-pass membrane protein</topology>
    </subcellularLocation>
</comment>
<keyword evidence="8 9" id="KW-0472">Membrane</keyword>
<keyword evidence="10" id="KW-0436">Ligase</keyword>
<evidence type="ECO:0000256" key="9">
    <source>
        <dbReference type="HAMAP-Rule" id="MF_00024"/>
    </source>
</evidence>
<keyword evidence="11" id="KW-1185">Reference proteome</keyword>
<comment type="function">
    <text evidence="9">Converts cobyric acid to cobinamide by the addition of aminopropanol on the F carboxylic group.</text>
</comment>
<dbReference type="GO" id="GO:0005886">
    <property type="term" value="C:plasma membrane"/>
    <property type="evidence" value="ECO:0007669"/>
    <property type="project" value="UniProtKB-SubCell"/>
</dbReference>
<dbReference type="HOGENOM" id="CLU_054212_0_0_9"/>
<keyword evidence="5 9" id="KW-0169">Cobalamin biosynthesis</keyword>
<proteinExistence type="inferred from homology"/>